<dbReference type="InterPro" id="IPR002100">
    <property type="entry name" value="TF_MADSbox"/>
</dbReference>
<dbReference type="GO" id="GO:0046983">
    <property type="term" value="F:protein dimerization activity"/>
    <property type="evidence" value="ECO:0007669"/>
    <property type="project" value="InterPro"/>
</dbReference>
<dbReference type="EMBL" id="UYRU01048410">
    <property type="protein sequence ID" value="VDN10076.1"/>
    <property type="molecule type" value="Genomic_DNA"/>
</dbReference>
<keyword evidence="8" id="KW-1185">Reference proteome</keyword>
<evidence type="ECO:0000256" key="1">
    <source>
        <dbReference type="ARBA" id="ARBA00004123"/>
    </source>
</evidence>
<dbReference type="GO" id="GO:0045944">
    <property type="term" value="P:positive regulation of transcription by RNA polymerase II"/>
    <property type="evidence" value="ECO:0007669"/>
    <property type="project" value="InterPro"/>
</dbReference>
<dbReference type="GO" id="GO:0000981">
    <property type="term" value="F:DNA-binding transcription factor activity, RNA polymerase II-specific"/>
    <property type="evidence" value="ECO:0007669"/>
    <property type="project" value="TreeGrafter"/>
</dbReference>
<evidence type="ECO:0000256" key="5">
    <source>
        <dbReference type="ARBA" id="ARBA00023242"/>
    </source>
</evidence>
<keyword evidence="5" id="KW-0539">Nucleus</keyword>
<keyword evidence="2" id="KW-0805">Transcription regulation</keyword>
<name>A0A3P7NWZ4_DIBLA</name>
<dbReference type="InterPro" id="IPR036879">
    <property type="entry name" value="TF_MADSbox_sf"/>
</dbReference>
<dbReference type="PROSITE" id="PS50066">
    <property type="entry name" value="MADS_BOX_2"/>
    <property type="match status" value="1"/>
</dbReference>
<protein>
    <recommendedName>
        <fullName evidence="6">MADS-box domain-containing protein</fullName>
    </recommendedName>
</protein>
<dbReference type="Gene3D" id="3.40.1810.10">
    <property type="entry name" value="Transcription factor, MADS-box"/>
    <property type="match status" value="1"/>
</dbReference>
<sequence>MTGRWTVKMSMTGVTLDSMPWFSSQPVMDSLMSRQADADLFAIETMGRKKIEIKRIEDERNRQVTFTKRKLGLMKKAYELSVLCDCEIALIIFNSSKRLFQYASSDIDQVLLRYTEYSQPQESKNNKDIIDVSINICAFLPKWSGERHGGWLGYCLTPYLRHY</sequence>
<proteinExistence type="predicted"/>
<dbReference type="Pfam" id="PF00319">
    <property type="entry name" value="SRF-TF"/>
    <property type="match status" value="1"/>
</dbReference>
<keyword evidence="3" id="KW-0238">DNA-binding</keyword>
<dbReference type="InterPro" id="IPR033896">
    <property type="entry name" value="MEF2-like_N"/>
</dbReference>
<reference evidence="7 8" key="1">
    <citation type="submission" date="2018-11" db="EMBL/GenBank/DDBJ databases">
        <authorList>
            <consortium name="Pathogen Informatics"/>
        </authorList>
    </citation>
    <scope>NUCLEOTIDE SEQUENCE [LARGE SCALE GENOMIC DNA]</scope>
</reference>
<accession>A0A3P7NWZ4</accession>
<dbReference type="PANTHER" id="PTHR11945:SF534">
    <property type="entry name" value="MYOCYTE-SPECIFIC ENHANCER FACTOR 2"/>
    <property type="match status" value="1"/>
</dbReference>
<dbReference type="SMART" id="SM00432">
    <property type="entry name" value="MADS"/>
    <property type="match status" value="1"/>
</dbReference>
<gene>
    <name evidence="7" type="ORF">DILT_LOCUS5907</name>
</gene>
<evidence type="ECO:0000256" key="4">
    <source>
        <dbReference type="ARBA" id="ARBA00023163"/>
    </source>
</evidence>
<dbReference type="Proteomes" id="UP000281553">
    <property type="component" value="Unassembled WGS sequence"/>
</dbReference>
<organism evidence="7 8">
    <name type="scientific">Dibothriocephalus latus</name>
    <name type="common">Fish tapeworm</name>
    <name type="synonym">Diphyllobothrium latum</name>
    <dbReference type="NCBI Taxonomy" id="60516"/>
    <lineage>
        <taxon>Eukaryota</taxon>
        <taxon>Metazoa</taxon>
        <taxon>Spiralia</taxon>
        <taxon>Lophotrochozoa</taxon>
        <taxon>Platyhelminthes</taxon>
        <taxon>Cestoda</taxon>
        <taxon>Eucestoda</taxon>
        <taxon>Diphyllobothriidea</taxon>
        <taxon>Diphyllobothriidae</taxon>
        <taxon>Dibothriocephalus</taxon>
    </lineage>
</organism>
<feature type="domain" description="MADS-box" evidence="6">
    <location>
        <begin position="46"/>
        <end position="106"/>
    </location>
</feature>
<dbReference type="OrthoDB" id="1898716at2759"/>
<dbReference type="PANTHER" id="PTHR11945">
    <property type="entry name" value="MADS BOX PROTEIN"/>
    <property type="match status" value="1"/>
</dbReference>
<dbReference type="SUPFAM" id="SSF55455">
    <property type="entry name" value="SRF-like"/>
    <property type="match status" value="1"/>
</dbReference>
<evidence type="ECO:0000256" key="2">
    <source>
        <dbReference type="ARBA" id="ARBA00023015"/>
    </source>
</evidence>
<evidence type="ECO:0000256" key="3">
    <source>
        <dbReference type="ARBA" id="ARBA00023125"/>
    </source>
</evidence>
<dbReference type="GO" id="GO:0005634">
    <property type="term" value="C:nucleus"/>
    <property type="evidence" value="ECO:0007669"/>
    <property type="project" value="UniProtKB-SubCell"/>
</dbReference>
<dbReference type="CDD" id="cd00265">
    <property type="entry name" value="MADS_MEF2_like"/>
    <property type="match status" value="1"/>
</dbReference>
<keyword evidence="4" id="KW-0804">Transcription</keyword>
<dbReference type="GO" id="GO:0030154">
    <property type="term" value="P:cell differentiation"/>
    <property type="evidence" value="ECO:0007669"/>
    <property type="project" value="TreeGrafter"/>
</dbReference>
<dbReference type="PROSITE" id="PS00350">
    <property type="entry name" value="MADS_BOX_1"/>
    <property type="match status" value="1"/>
</dbReference>
<evidence type="ECO:0000313" key="7">
    <source>
        <dbReference type="EMBL" id="VDN10076.1"/>
    </source>
</evidence>
<dbReference type="PRINTS" id="PR00404">
    <property type="entry name" value="MADSDOMAIN"/>
</dbReference>
<dbReference type="GO" id="GO:0000978">
    <property type="term" value="F:RNA polymerase II cis-regulatory region sequence-specific DNA binding"/>
    <property type="evidence" value="ECO:0007669"/>
    <property type="project" value="TreeGrafter"/>
</dbReference>
<comment type="subcellular location">
    <subcellularLocation>
        <location evidence="1">Nucleus</location>
    </subcellularLocation>
</comment>
<evidence type="ECO:0000259" key="6">
    <source>
        <dbReference type="PROSITE" id="PS50066"/>
    </source>
</evidence>
<evidence type="ECO:0000313" key="8">
    <source>
        <dbReference type="Proteomes" id="UP000281553"/>
    </source>
</evidence>
<dbReference type="AlphaFoldDB" id="A0A3P7NWZ4"/>